<dbReference type="AlphaFoldDB" id="A0A5R9L4H8"/>
<dbReference type="Proteomes" id="UP000306402">
    <property type="component" value="Unassembled WGS sequence"/>
</dbReference>
<gene>
    <name evidence="2" type="ORF">FEN17_06110</name>
</gene>
<name>A0A5R9L4H8_9BACT</name>
<proteinExistence type="predicted"/>
<evidence type="ECO:0000313" key="2">
    <source>
        <dbReference type="EMBL" id="TLV03185.1"/>
    </source>
</evidence>
<dbReference type="RefSeq" id="WP_138364392.1">
    <property type="nucleotide sequence ID" value="NZ_VCEJ01000002.1"/>
</dbReference>
<sequence length="200" mass="22856">METEHKKGRVGNIIMILLLVAAVVGLGMHFMKPKKIDTAANENMTLFINNKISDIDQKLAKDDKIPDIATELSWHKSNTALYNEVKANKDKAIKEKRKVLEDKMVKIQKKEFPELRDAYVSSKKEILGQEKIEVSLSGDNKEILTFSGDRFAPEKAQKSFTKSIEEIVSDLRFKKIVYKSSDKQKDFADYKIDSKTDTEI</sequence>
<keyword evidence="3" id="KW-1185">Reference proteome</keyword>
<evidence type="ECO:0000256" key="1">
    <source>
        <dbReference type="SAM" id="Phobius"/>
    </source>
</evidence>
<dbReference type="OrthoDB" id="950328at2"/>
<evidence type="ECO:0000313" key="3">
    <source>
        <dbReference type="Proteomes" id="UP000306402"/>
    </source>
</evidence>
<reference evidence="2 3" key="1">
    <citation type="submission" date="2019-05" db="EMBL/GenBank/DDBJ databases">
        <authorList>
            <person name="Qu J.-H."/>
        </authorList>
    </citation>
    <scope>NUCLEOTIDE SEQUENCE [LARGE SCALE GENOMIC DNA]</scope>
    <source>
        <strain evidence="2 3">T17</strain>
    </source>
</reference>
<keyword evidence="1" id="KW-0472">Membrane</keyword>
<comment type="caution">
    <text evidence="2">The sequence shown here is derived from an EMBL/GenBank/DDBJ whole genome shotgun (WGS) entry which is preliminary data.</text>
</comment>
<keyword evidence="1" id="KW-1133">Transmembrane helix</keyword>
<accession>A0A5R9L4H8</accession>
<organism evidence="2 3">
    <name type="scientific">Dyadobacter luticola</name>
    <dbReference type="NCBI Taxonomy" id="1979387"/>
    <lineage>
        <taxon>Bacteria</taxon>
        <taxon>Pseudomonadati</taxon>
        <taxon>Bacteroidota</taxon>
        <taxon>Cytophagia</taxon>
        <taxon>Cytophagales</taxon>
        <taxon>Spirosomataceae</taxon>
        <taxon>Dyadobacter</taxon>
    </lineage>
</organism>
<feature type="transmembrane region" description="Helical" evidence="1">
    <location>
        <begin position="12"/>
        <end position="31"/>
    </location>
</feature>
<keyword evidence="1" id="KW-0812">Transmembrane</keyword>
<dbReference type="EMBL" id="VCEJ01000002">
    <property type="protein sequence ID" value="TLV03185.1"/>
    <property type="molecule type" value="Genomic_DNA"/>
</dbReference>
<protein>
    <submittedName>
        <fullName evidence="2">Uncharacterized protein</fullName>
    </submittedName>
</protein>